<evidence type="ECO:0000313" key="2">
    <source>
        <dbReference type="EMBL" id="QPI47413.1"/>
    </source>
</evidence>
<evidence type="ECO:0000256" key="1">
    <source>
        <dbReference type="SAM" id="MobiDB-lite"/>
    </source>
</evidence>
<evidence type="ECO:0000313" key="3">
    <source>
        <dbReference type="Proteomes" id="UP000662888"/>
    </source>
</evidence>
<accession>A0AA48W8X7</accession>
<sequence length="57" mass="6382">MTKHSNDPSEQQQRADEQAQQEATKNRQRAETEEVAGKHKNDGVKDHQGADKGPRGQ</sequence>
<gene>
    <name evidence="2" type="ORF">IV454_17510</name>
</gene>
<feature type="compositionally biased region" description="Basic and acidic residues" evidence="1">
    <location>
        <begin position="24"/>
        <end position="57"/>
    </location>
</feature>
<feature type="region of interest" description="Disordered" evidence="1">
    <location>
        <begin position="1"/>
        <end position="57"/>
    </location>
</feature>
<proteinExistence type="predicted"/>
<name>A0AA48W8X7_9BURK</name>
<dbReference type="Proteomes" id="UP000662888">
    <property type="component" value="Chromosome"/>
</dbReference>
<protein>
    <recommendedName>
        <fullName evidence="4">General stress protein</fullName>
    </recommendedName>
</protein>
<keyword evidence="3" id="KW-1185">Reference proteome</keyword>
<feature type="compositionally biased region" description="Basic and acidic residues" evidence="1">
    <location>
        <begin position="1"/>
        <end position="17"/>
    </location>
</feature>
<organism evidence="2 3">
    <name type="scientific">Massilia antarctica</name>
    <dbReference type="NCBI Taxonomy" id="2765360"/>
    <lineage>
        <taxon>Bacteria</taxon>
        <taxon>Pseudomonadati</taxon>
        <taxon>Pseudomonadota</taxon>
        <taxon>Betaproteobacteria</taxon>
        <taxon>Burkholderiales</taxon>
        <taxon>Oxalobacteraceae</taxon>
        <taxon>Telluria group</taxon>
        <taxon>Massilia</taxon>
    </lineage>
</organism>
<dbReference type="EMBL" id="CP065053">
    <property type="protein sequence ID" value="QPI47413.1"/>
    <property type="molecule type" value="Genomic_DNA"/>
</dbReference>
<evidence type="ECO:0008006" key="4">
    <source>
        <dbReference type="Google" id="ProtNLM"/>
    </source>
</evidence>
<reference evidence="2 3" key="1">
    <citation type="submission" date="2020-11" db="EMBL/GenBank/DDBJ databases">
        <authorList>
            <person name="Sun Q."/>
        </authorList>
    </citation>
    <scope>NUCLEOTIDE SEQUENCE [LARGE SCALE GENOMIC DNA]</scope>
    <source>
        <strain evidence="2 3">P8398</strain>
    </source>
</reference>
<dbReference type="RefSeq" id="WP_206087123.1">
    <property type="nucleotide sequence ID" value="NZ_CP065053.1"/>
</dbReference>